<dbReference type="Pfam" id="PF09346">
    <property type="entry name" value="SMI1_KNR4"/>
    <property type="match status" value="1"/>
</dbReference>
<dbReference type="EMBL" id="AJYQ02000047">
    <property type="protein sequence ID" value="OEE36457.1"/>
    <property type="molecule type" value="Genomic_DNA"/>
</dbReference>
<dbReference type="SMART" id="SM00860">
    <property type="entry name" value="SMI1_KNR4"/>
    <property type="match status" value="1"/>
</dbReference>
<dbReference type="SUPFAM" id="SSF160631">
    <property type="entry name" value="SMI1/KNR4-like"/>
    <property type="match status" value="1"/>
</dbReference>
<dbReference type="eggNOG" id="ENOG5030880">
    <property type="taxonomic scope" value="Bacteria"/>
</dbReference>
<dbReference type="AlphaFoldDB" id="A0A1E5BHI2"/>
<name>A0A1E5BHI2_9VIBR</name>
<accession>A0A1E5BHI2</accession>
<reference evidence="2 3" key="1">
    <citation type="journal article" date="2012" name="Science">
        <title>Ecological populations of bacteria act as socially cohesive units of antibiotic production and resistance.</title>
        <authorList>
            <person name="Cordero O.X."/>
            <person name="Wildschutte H."/>
            <person name="Kirkup B."/>
            <person name="Proehl S."/>
            <person name="Ngo L."/>
            <person name="Hussain F."/>
            <person name="Le Roux F."/>
            <person name="Mincer T."/>
            <person name="Polz M.F."/>
        </authorList>
    </citation>
    <scope>NUCLEOTIDE SEQUENCE [LARGE SCALE GENOMIC DNA]</scope>
    <source>
        <strain evidence="2 3">ZF-129</strain>
    </source>
</reference>
<sequence length="147" mass="17113">MYDLFNSMIDSMVECTRKKKYTADEIASFEGRLGYELPETYREFLVKVGTFKHTDKEFGFVFELLNLESIEEWTESICKASGTLFPELLLVASTTSGEHFGFKATSKLLYVFDPECPVELWASEHLKEYGFKDWLAILLNTKFEEVW</sequence>
<evidence type="ECO:0000313" key="3">
    <source>
        <dbReference type="Proteomes" id="UP000094741"/>
    </source>
</evidence>
<dbReference type="InterPro" id="IPR018958">
    <property type="entry name" value="Knr4/Smi1-like_dom"/>
</dbReference>
<dbReference type="RefSeq" id="WP_017039219.1">
    <property type="nucleotide sequence ID" value="NZ_AJYQ02000047.1"/>
</dbReference>
<dbReference type="Proteomes" id="UP000094741">
    <property type="component" value="Unassembled WGS sequence"/>
</dbReference>
<comment type="caution">
    <text evidence="2">The sequence shown here is derived from an EMBL/GenBank/DDBJ whole genome shotgun (WGS) entry which is preliminary data.</text>
</comment>
<evidence type="ECO:0000259" key="1">
    <source>
        <dbReference type="SMART" id="SM00860"/>
    </source>
</evidence>
<protein>
    <recommendedName>
        <fullName evidence="1">Knr4/Smi1-like domain-containing protein</fullName>
    </recommendedName>
</protein>
<organism evidence="2 3">
    <name type="scientific">Vibrio genomosp. F10 str. ZF-129</name>
    <dbReference type="NCBI Taxonomy" id="1187848"/>
    <lineage>
        <taxon>Bacteria</taxon>
        <taxon>Pseudomonadati</taxon>
        <taxon>Pseudomonadota</taxon>
        <taxon>Gammaproteobacteria</taxon>
        <taxon>Vibrionales</taxon>
        <taxon>Vibrionaceae</taxon>
        <taxon>Vibrio</taxon>
    </lineage>
</organism>
<dbReference type="InterPro" id="IPR037883">
    <property type="entry name" value="Knr4/Smi1-like_sf"/>
</dbReference>
<dbReference type="OrthoDB" id="1190024at2"/>
<gene>
    <name evidence="2" type="ORF">A1QO_19035</name>
</gene>
<feature type="domain" description="Knr4/Smi1-like" evidence="1">
    <location>
        <begin position="20"/>
        <end position="137"/>
    </location>
</feature>
<evidence type="ECO:0000313" key="2">
    <source>
        <dbReference type="EMBL" id="OEE36457.1"/>
    </source>
</evidence>
<dbReference type="Gene3D" id="3.40.1580.10">
    <property type="entry name" value="SMI1/KNR4-like"/>
    <property type="match status" value="1"/>
</dbReference>
<proteinExistence type="predicted"/>